<dbReference type="InterPro" id="IPR001387">
    <property type="entry name" value="Cro/C1-type_HTH"/>
</dbReference>
<dbReference type="InterPro" id="IPR031807">
    <property type="entry name" value="HicB-like"/>
</dbReference>
<name>A0A4S1CLP6_9BACT</name>
<dbReference type="InterPro" id="IPR035069">
    <property type="entry name" value="TTHA1013/TTHA0281-like"/>
</dbReference>
<dbReference type="Pfam" id="PF01381">
    <property type="entry name" value="HTH_3"/>
    <property type="match status" value="1"/>
</dbReference>
<accession>A0A4S1CLP6</accession>
<proteinExistence type="predicted"/>
<dbReference type="InterPro" id="IPR010982">
    <property type="entry name" value="Lambda_DNA-bd_dom_sf"/>
</dbReference>
<dbReference type="PANTHER" id="PTHR34504">
    <property type="entry name" value="ANTITOXIN HICB"/>
    <property type="match status" value="1"/>
</dbReference>
<dbReference type="Proteomes" id="UP000306416">
    <property type="component" value="Unassembled WGS sequence"/>
</dbReference>
<dbReference type="EMBL" id="SRSC01000001">
    <property type="protein sequence ID" value="TGU74708.1"/>
    <property type="molecule type" value="Genomic_DNA"/>
</dbReference>
<keyword evidence="3" id="KW-1185">Reference proteome</keyword>
<dbReference type="Pfam" id="PF15919">
    <property type="entry name" value="HicB_lk_antitox"/>
    <property type="match status" value="1"/>
</dbReference>
<feature type="domain" description="HTH cro/C1-type" evidence="1">
    <location>
        <begin position="83"/>
        <end position="135"/>
    </location>
</feature>
<protein>
    <submittedName>
        <fullName evidence="2">Type II toxin-antitoxin system HicB family antitoxin</fullName>
    </submittedName>
</protein>
<dbReference type="Gene3D" id="1.10.260.40">
    <property type="entry name" value="lambda repressor-like DNA-binding domains"/>
    <property type="match status" value="1"/>
</dbReference>
<evidence type="ECO:0000313" key="3">
    <source>
        <dbReference type="Proteomes" id="UP000306416"/>
    </source>
</evidence>
<dbReference type="InterPro" id="IPR051404">
    <property type="entry name" value="TA_system_antitoxin"/>
</dbReference>
<gene>
    <name evidence="2" type="ORF">E4633_04395</name>
</gene>
<dbReference type="GO" id="GO:0003677">
    <property type="term" value="F:DNA binding"/>
    <property type="evidence" value="ECO:0007669"/>
    <property type="project" value="InterPro"/>
</dbReference>
<dbReference type="RefSeq" id="WP_135869033.1">
    <property type="nucleotide sequence ID" value="NZ_SRSC01000001.1"/>
</dbReference>
<reference evidence="2 3" key="1">
    <citation type="submission" date="2019-04" db="EMBL/GenBank/DDBJ databases">
        <title>Geobacter oryzae sp. nov., ferric-reducing bacteria isolated from paddy soil.</title>
        <authorList>
            <person name="Xu Z."/>
            <person name="Masuda Y."/>
            <person name="Itoh H."/>
            <person name="Senoo K."/>
        </authorList>
    </citation>
    <scope>NUCLEOTIDE SEQUENCE [LARGE SCALE GENOMIC DNA]</scope>
    <source>
        <strain evidence="2 3">Red111</strain>
    </source>
</reference>
<dbReference type="Gene3D" id="3.30.160.250">
    <property type="match status" value="1"/>
</dbReference>
<dbReference type="SUPFAM" id="SSF143100">
    <property type="entry name" value="TTHA1013/TTHA0281-like"/>
    <property type="match status" value="1"/>
</dbReference>
<dbReference type="CDD" id="cd00093">
    <property type="entry name" value="HTH_XRE"/>
    <property type="match status" value="1"/>
</dbReference>
<dbReference type="AlphaFoldDB" id="A0A4S1CLP6"/>
<evidence type="ECO:0000259" key="1">
    <source>
        <dbReference type="PROSITE" id="PS50943"/>
    </source>
</evidence>
<dbReference type="PANTHER" id="PTHR34504:SF2">
    <property type="entry name" value="UPF0150 PROTEIN SSL0259"/>
    <property type="match status" value="1"/>
</dbReference>
<comment type="caution">
    <text evidence="2">The sequence shown here is derived from an EMBL/GenBank/DDBJ whole genome shotgun (WGS) entry which is preliminary data.</text>
</comment>
<sequence length="138" mass="15750">MLSYAARIKKETDGYLVTFPDFENVMTYGLTTEEALLNAEEALNGCLESDFERNFKLPEPSRIVGKNVYQVPVAPHIAVAIMLRTLRADRSQMEIARQLNIAYQVYQRLENPRKANPTVKTLEKIAKVFGRRVELGFV</sequence>
<dbReference type="SMART" id="SM00530">
    <property type="entry name" value="HTH_XRE"/>
    <property type="match status" value="1"/>
</dbReference>
<evidence type="ECO:0000313" key="2">
    <source>
        <dbReference type="EMBL" id="TGU74708.1"/>
    </source>
</evidence>
<organism evidence="2 3">
    <name type="scientific">Geomonas terrae</name>
    <dbReference type="NCBI Taxonomy" id="2562681"/>
    <lineage>
        <taxon>Bacteria</taxon>
        <taxon>Pseudomonadati</taxon>
        <taxon>Thermodesulfobacteriota</taxon>
        <taxon>Desulfuromonadia</taxon>
        <taxon>Geobacterales</taxon>
        <taxon>Geobacteraceae</taxon>
        <taxon>Geomonas</taxon>
    </lineage>
</organism>
<dbReference type="PROSITE" id="PS50943">
    <property type="entry name" value="HTH_CROC1"/>
    <property type="match status" value="1"/>
</dbReference>
<dbReference type="SUPFAM" id="SSF47413">
    <property type="entry name" value="lambda repressor-like DNA-binding domains"/>
    <property type="match status" value="1"/>
</dbReference>